<sequence length="119" mass="13377">MDPYVIQMNSNSNLPSVLDVHVNLGGRSSVPGKMKGRKARWSVRPSDMSNKTFNPIRAIVDSMKVKPNPNKTMIALSIGELGTLRESEHWAWKSNLLGALFFSSMKRGPYCVWKPAYRP</sequence>
<evidence type="ECO:0000313" key="1">
    <source>
        <dbReference type="EMBL" id="VFV25965.1"/>
    </source>
</evidence>
<keyword evidence="2" id="KW-1185">Reference proteome</keyword>
<organism evidence="1 2">
    <name type="scientific">Lynx pardinus</name>
    <name type="common">Iberian lynx</name>
    <name type="synonym">Felis pardina</name>
    <dbReference type="NCBI Taxonomy" id="191816"/>
    <lineage>
        <taxon>Eukaryota</taxon>
        <taxon>Metazoa</taxon>
        <taxon>Chordata</taxon>
        <taxon>Craniata</taxon>
        <taxon>Vertebrata</taxon>
        <taxon>Euteleostomi</taxon>
        <taxon>Mammalia</taxon>
        <taxon>Eutheria</taxon>
        <taxon>Laurasiatheria</taxon>
        <taxon>Carnivora</taxon>
        <taxon>Feliformia</taxon>
        <taxon>Felidae</taxon>
        <taxon>Felinae</taxon>
        <taxon>Lynx</taxon>
    </lineage>
</organism>
<keyword evidence="1" id="KW-0808">Transferase</keyword>
<dbReference type="AlphaFoldDB" id="A0A485MY16"/>
<proteinExistence type="predicted"/>
<gene>
    <name evidence="1" type="ORF">LYPA_23C011753</name>
</gene>
<dbReference type="Pfam" id="PF07706">
    <property type="entry name" value="TAT_ubiq"/>
    <property type="match status" value="1"/>
</dbReference>
<dbReference type="Proteomes" id="UP000386466">
    <property type="component" value="Unassembled WGS sequence"/>
</dbReference>
<accession>A0A485MY16</accession>
<dbReference type="InterPro" id="IPR015422">
    <property type="entry name" value="PyrdxlP-dep_Trfase_small"/>
</dbReference>
<reference evidence="1 2" key="1">
    <citation type="submission" date="2019-01" db="EMBL/GenBank/DDBJ databases">
        <authorList>
            <person name="Alioto T."/>
            <person name="Alioto T."/>
        </authorList>
    </citation>
    <scope>NUCLEOTIDE SEQUENCE [LARGE SCALE GENOMIC DNA]</scope>
</reference>
<dbReference type="GO" id="GO:0004838">
    <property type="term" value="F:L-tyrosine-2-oxoglutarate transaminase activity"/>
    <property type="evidence" value="ECO:0007669"/>
    <property type="project" value="InterPro"/>
</dbReference>
<dbReference type="EMBL" id="CAAGRJ010008186">
    <property type="protein sequence ID" value="VFV25965.1"/>
    <property type="molecule type" value="Genomic_DNA"/>
</dbReference>
<dbReference type="InterPro" id="IPR011715">
    <property type="entry name" value="Tyr_aminoTrfase_ubiquitination"/>
</dbReference>
<dbReference type="GO" id="GO:0009074">
    <property type="term" value="P:aromatic amino acid family catabolic process"/>
    <property type="evidence" value="ECO:0007669"/>
    <property type="project" value="InterPro"/>
</dbReference>
<name>A0A485MY16_LYNPA</name>
<dbReference type="Gene3D" id="3.90.1150.10">
    <property type="entry name" value="Aspartate Aminotransferase, domain 1"/>
    <property type="match status" value="1"/>
</dbReference>
<dbReference type="GO" id="GO:0030170">
    <property type="term" value="F:pyridoxal phosphate binding"/>
    <property type="evidence" value="ECO:0007669"/>
    <property type="project" value="InterPro"/>
</dbReference>
<evidence type="ECO:0000313" key="2">
    <source>
        <dbReference type="Proteomes" id="UP000386466"/>
    </source>
</evidence>
<protein>
    <submittedName>
        <fullName evidence="1">Tyrosine aminotransferase-like</fullName>
    </submittedName>
</protein>
<keyword evidence="1" id="KW-0032">Aminotransferase</keyword>